<protein>
    <submittedName>
        <fullName evidence="2">DUF3380 domain-containing protein</fullName>
    </submittedName>
</protein>
<reference evidence="2" key="2">
    <citation type="journal article" date="2021" name="PeerJ">
        <title>Extensive microbial diversity within the chicken gut microbiome revealed by metagenomics and culture.</title>
        <authorList>
            <person name="Gilroy R."/>
            <person name="Ravi A."/>
            <person name="Getino M."/>
            <person name="Pursley I."/>
            <person name="Horton D.L."/>
            <person name="Alikhan N.F."/>
            <person name="Baker D."/>
            <person name="Gharbi K."/>
            <person name="Hall N."/>
            <person name="Watson M."/>
            <person name="Adriaenssens E.M."/>
            <person name="Foster-Nyarko E."/>
            <person name="Jarju S."/>
            <person name="Secka A."/>
            <person name="Antonio M."/>
            <person name="Oren A."/>
            <person name="Chaudhuri R.R."/>
            <person name="La Ragione R."/>
            <person name="Hildebrand F."/>
            <person name="Pallen M.J."/>
        </authorList>
    </citation>
    <scope>NUCLEOTIDE SEQUENCE</scope>
    <source>
        <strain evidence="2">17073</strain>
    </source>
</reference>
<accession>A0A9D1IMG2</accession>
<dbReference type="Pfam" id="PF11860">
    <property type="entry name" value="Muramidase"/>
    <property type="match status" value="1"/>
</dbReference>
<dbReference type="Proteomes" id="UP000824076">
    <property type="component" value="Unassembled WGS sequence"/>
</dbReference>
<dbReference type="EMBL" id="DVMS01000106">
    <property type="protein sequence ID" value="HIU38767.1"/>
    <property type="molecule type" value="Genomic_DNA"/>
</dbReference>
<reference evidence="2" key="1">
    <citation type="submission" date="2020-10" db="EMBL/GenBank/DDBJ databases">
        <authorList>
            <person name="Gilroy R."/>
        </authorList>
    </citation>
    <scope>NUCLEOTIDE SEQUENCE</scope>
    <source>
        <strain evidence="2">17073</strain>
    </source>
</reference>
<comment type="caution">
    <text evidence="2">The sequence shown here is derived from an EMBL/GenBank/DDBJ whole genome shotgun (WGS) entry which is preliminary data.</text>
</comment>
<dbReference type="InterPro" id="IPR024408">
    <property type="entry name" value="Muramidase"/>
</dbReference>
<sequence>LELFAQFCINMKLVKYLKAKDWDGFAYRYNGPAYKKRSYHTRLRRAHAKHSK</sequence>
<evidence type="ECO:0000313" key="2">
    <source>
        <dbReference type="EMBL" id="HIU38767.1"/>
    </source>
</evidence>
<name>A0A9D1IMG2_9BACT</name>
<dbReference type="AlphaFoldDB" id="A0A9D1IMG2"/>
<evidence type="ECO:0000259" key="1">
    <source>
        <dbReference type="Pfam" id="PF11860"/>
    </source>
</evidence>
<feature type="non-terminal residue" evidence="2">
    <location>
        <position position="1"/>
    </location>
</feature>
<organism evidence="2 3">
    <name type="scientific">Candidatus Limisoma intestinavium</name>
    <dbReference type="NCBI Taxonomy" id="2840856"/>
    <lineage>
        <taxon>Bacteria</taxon>
        <taxon>Pseudomonadati</taxon>
        <taxon>Bacteroidota</taxon>
        <taxon>Bacteroidia</taxon>
        <taxon>Bacteroidales</taxon>
        <taxon>Candidatus Limisoma</taxon>
    </lineage>
</organism>
<evidence type="ECO:0000313" key="3">
    <source>
        <dbReference type="Proteomes" id="UP000824076"/>
    </source>
</evidence>
<proteinExistence type="predicted"/>
<feature type="domain" description="N-acetylmuramidase" evidence="1">
    <location>
        <begin position="1"/>
        <end position="50"/>
    </location>
</feature>
<gene>
    <name evidence="2" type="ORF">IAD18_03750</name>
</gene>